<protein>
    <submittedName>
        <fullName evidence="5">Phosphoenolpyruvate hydrolase family protein</fullName>
    </submittedName>
</protein>
<evidence type="ECO:0000256" key="3">
    <source>
        <dbReference type="ARBA" id="ARBA00023163"/>
    </source>
</evidence>
<dbReference type="InterPro" id="IPR051353">
    <property type="entry name" value="Tobamovirus_resist_UPF0261"/>
</dbReference>
<dbReference type="PROSITE" id="PS00041">
    <property type="entry name" value="HTH_ARAC_FAMILY_1"/>
    <property type="match status" value="1"/>
</dbReference>
<keyword evidence="1" id="KW-0805">Transcription regulation</keyword>
<dbReference type="InterPro" id="IPR009215">
    <property type="entry name" value="TIM-br_IGPS-like"/>
</dbReference>
<evidence type="ECO:0000256" key="1">
    <source>
        <dbReference type="ARBA" id="ARBA00023015"/>
    </source>
</evidence>
<dbReference type="EMBL" id="JAHUZB010000001">
    <property type="protein sequence ID" value="MBV7389737.1"/>
    <property type="molecule type" value="Genomic_DNA"/>
</dbReference>
<dbReference type="PANTHER" id="PTHR31862:SF1">
    <property type="entry name" value="UPF0261 DOMAIN PROTEIN (AFU_ORTHOLOGUE AFUA_1G10120)"/>
    <property type="match status" value="1"/>
</dbReference>
<dbReference type="Proteomes" id="UP000774130">
    <property type="component" value="Unassembled WGS sequence"/>
</dbReference>
<keyword evidence="6" id="KW-1185">Reference proteome</keyword>
<evidence type="ECO:0000259" key="4">
    <source>
        <dbReference type="PROSITE" id="PS01124"/>
    </source>
</evidence>
<accession>A0ABS6TA02</accession>
<gene>
    <name evidence="5" type="ORF">KUA55_03530</name>
</gene>
<dbReference type="PANTHER" id="PTHR31862">
    <property type="entry name" value="UPF0261 DOMAIN PROTEIN (AFU_ORTHOLOGUE AFUA_1G10120)"/>
    <property type="match status" value="1"/>
</dbReference>
<reference evidence="5 6" key="1">
    <citation type="submission" date="2021-06" db="EMBL/GenBank/DDBJ databases">
        <title>Enterococcus alishanensis sp. nov., a novel lactic acid bacterium isolated from fresh coffee beans.</title>
        <authorList>
            <person name="Chen Y.-S."/>
        </authorList>
    </citation>
    <scope>NUCLEOTIDE SEQUENCE [LARGE SCALE GENOMIC DNA]</scope>
    <source>
        <strain evidence="5 6">ALS3</strain>
    </source>
</reference>
<sequence>MKKEVFLQKLKRQIYDGKYLLGISTATGMSAINAKEGGADMILALNSGKFRQMGRSSLGGYLPFANSNELVKNFSTRELLPILADFPVLFGVNATDPLMDSKELIKYIGESNFTGIVNYPTISLIDGQFKEALDEQGISFSQEVEFIAEAKKNGLFTMGFITNTEEVRLMDQAKPDIICIHLGLTEGGSLGAKKMRSFENMLSTIQEITALLKSRNSASIIMVYGGPINDLIEARYIYNQFPEIKGYIGGSTFERINSEQILSSQIKSFKDATHTQHDNLTIQILEGIEKYYDYVDFIKKYISENYSTPIYISELAEFTNLSPSYLSDLFKKKTGISFTEYLIKFRLNKSIELMNSTDLKLVEIADLVGYPDYAQFNKIFKKYMKKPPKEYKKSNI</sequence>
<feature type="domain" description="HTH araC/xylS-type" evidence="4">
    <location>
        <begin position="296"/>
        <end position="394"/>
    </location>
</feature>
<dbReference type="InterPro" id="IPR018060">
    <property type="entry name" value="HTH_AraC"/>
</dbReference>
<evidence type="ECO:0000313" key="5">
    <source>
        <dbReference type="EMBL" id="MBV7389737.1"/>
    </source>
</evidence>
<dbReference type="SMART" id="SM00342">
    <property type="entry name" value="HTH_ARAC"/>
    <property type="match status" value="1"/>
</dbReference>
<dbReference type="PROSITE" id="PS01124">
    <property type="entry name" value="HTH_ARAC_FAMILY_2"/>
    <property type="match status" value="1"/>
</dbReference>
<organism evidence="5 6">
    <name type="scientific">Enterococcus alishanensis</name>
    <dbReference type="NCBI Taxonomy" id="1303817"/>
    <lineage>
        <taxon>Bacteria</taxon>
        <taxon>Bacillati</taxon>
        <taxon>Bacillota</taxon>
        <taxon>Bacilli</taxon>
        <taxon>Lactobacillales</taxon>
        <taxon>Enterococcaceae</taxon>
        <taxon>Enterococcus</taxon>
    </lineage>
</organism>
<keyword evidence="2" id="KW-0238">DNA-binding</keyword>
<keyword evidence="3" id="KW-0804">Transcription</keyword>
<evidence type="ECO:0000313" key="6">
    <source>
        <dbReference type="Proteomes" id="UP000774130"/>
    </source>
</evidence>
<dbReference type="RefSeq" id="WP_218324781.1">
    <property type="nucleotide sequence ID" value="NZ_JAHUZB010000001.1"/>
</dbReference>
<comment type="caution">
    <text evidence="5">The sequence shown here is derived from an EMBL/GenBank/DDBJ whole genome shotgun (WGS) entry which is preliminary data.</text>
</comment>
<evidence type="ECO:0000256" key="2">
    <source>
        <dbReference type="ARBA" id="ARBA00023125"/>
    </source>
</evidence>
<keyword evidence="5" id="KW-0378">Hydrolase</keyword>
<dbReference type="GO" id="GO:0016787">
    <property type="term" value="F:hydrolase activity"/>
    <property type="evidence" value="ECO:0007669"/>
    <property type="project" value="UniProtKB-KW"/>
</dbReference>
<dbReference type="Pfam" id="PF09370">
    <property type="entry name" value="PEP_hydrolase"/>
    <property type="match status" value="1"/>
</dbReference>
<proteinExistence type="predicted"/>
<dbReference type="Pfam" id="PF12833">
    <property type="entry name" value="HTH_18"/>
    <property type="match status" value="1"/>
</dbReference>
<name>A0ABS6TA02_9ENTE</name>
<dbReference type="InterPro" id="IPR018062">
    <property type="entry name" value="HTH_AraC-typ_CS"/>
</dbReference>